<feature type="domain" description="GAG-pre-integrase" evidence="4">
    <location>
        <begin position="617"/>
        <end position="650"/>
    </location>
</feature>
<feature type="compositionally biased region" description="Basic and acidic residues" evidence="2">
    <location>
        <begin position="791"/>
        <end position="805"/>
    </location>
</feature>
<feature type="region of interest" description="Disordered" evidence="2">
    <location>
        <begin position="1073"/>
        <end position="1126"/>
    </location>
</feature>
<feature type="region of interest" description="Disordered" evidence="2">
    <location>
        <begin position="1019"/>
        <end position="1044"/>
    </location>
</feature>
<dbReference type="InterPro" id="IPR057670">
    <property type="entry name" value="SH3_retrovirus"/>
</dbReference>
<dbReference type="InterPro" id="IPR025724">
    <property type="entry name" value="GAG-pre-integrase_dom"/>
</dbReference>
<comment type="caution">
    <text evidence="6">The sequence shown here is derived from an EMBL/GenBank/DDBJ whole genome shotgun (WGS) entry which is preliminary data.</text>
</comment>
<sequence length="1126" mass="126706">MTDYSLWEVILNGDSPIPTKRLAKKNELKAHGTLLMALPDKHQLKFNIHKDAKTLMEAIEKRFGGNKETNKNKTDLEDQSLDDLFNSLKIYEAEVKSSSSASTSTQNISFVSSQHTNSTNEPDSVVASVSAASEKILVFALPNVDTLSNAQKDADDLDEIDLKWQMARLTVRARRFLQRTGRNLRVNGPTSIGFDMSKVECYNYYRKGYFARECSVMVWAAITGAFRQKKNQPTMPSWHSPLQVLPVLTMRKSQFDVISYKTRLDYVEDRILVYQQNETVFEKDIKLLKLDVHLRDSALVVLRQKFEKAKQERDELKLKLEKFQTFLKDLSQLLASQTNDKIKLGYDTQVFTSSMFDYNEMFSSETDDSLPASLMYDRPSAPIIEDWVSDTEDESEAEPLQNDPSFVKPTKHVKPPMPSVKPIKHPIPAPKTAIPKPKTHGNSRNRKACFVCKSLTHLIKDCDYYEKKMAQTHARNHAQRRNHLHYARMTYPNPQRHVVPTTILTKSKLVPLTAARLVTTVVPQPYVTRPKPAKIVVTKPYSPPRRTINHRPSPAASNFPPQVTTVKAPKVYVVNGVLGNYVWKPKCPILDHVSQHSSASMTLKRFNYNDAHGRSKSVMAWATLDESNLWNRRLGHINFKTMNKLVKGFMRPFRSPVTILNTLDPLGKFDGKADEGFLVGYSVSSKAFRVFTSRTRIIQETLHINFLENKPNVAGNQSNPSAGVQEQFDAEKAGKENVTQYVLFPLWSSGSKDPHNTDGDATFEVKEPEFKRRKPESEVHVSPSSSAKTKKHDDKTKRDAKGKSHVELSTGYRNLSVEFEDFFDNSINEVNATSTPVPTVKQISTNSTNTFSVAALEDITYSNDEEDVGAEADFSNLETTITVSPIPTTSVHKDHHVTQIIGDLSLATQTRSMTRMVKDQGGATSIQDAKCLGLSLFAKWKKGYRIEAIRLFLAYASFMGFMVYKMDVKSAFLYGTIEEEVYVCQPLRFEDLDYLEKVYKVDKYVAENLRKFGLTDRKSASTPIDTEKPLLKDPDGDDVVGKGFSRVETPSFEGMLVPQQASTVVDDVVHDSVPATDAEPTPPTPPPTTTPPPPPQELPSISQVVPTPPPLPIAQPLLPPQQQQPS</sequence>
<accession>A0A6L2NGM7</accession>
<feature type="domain" description="Reverse transcriptase Ty1/copia-type" evidence="3">
    <location>
        <begin position="945"/>
        <end position="1005"/>
    </location>
</feature>
<dbReference type="Pfam" id="PF25597">
    <property type="entry name" value="SH3_retrovirus"/>
    <property type="match status" value="1"/>
</dbReference>
<proteinExistence type="predicted"/>
<organism evidence="6">
    <name type="scientific">Tanacetum cinerariifolium</name>
    <name type="common">Dalmatian daisy</name>
    <name type="synonym">Chrysanthemum cinerariifolium</name>
    <dbReference type="NCBI Taxonomy" id="118510"/>
    <lineage>
        <taxon>Eukaryota</taxon>
        <taxon>Viridiplantae</taxon>
        <taxon>Streptophyta</taxon>
        <taxon>Embryophyta</taxon>
        <taxon>Tracheophyta</taxon>
        <taxon>Spermatophyta</taxon>
        <taxon>Magnoliopsida</taxon>
        <taxon>eudicotyledons</taxon>
        <taxon>Gunneridae</taxon>
        <taxon>Pentapetalae</taxon>
        <taxon>asterids</taxon>
        <taxon>campanulids</taxon>
        <taxon>Asterales</taxon>
        <taxon>Asteraceae</taxon>
        <taxon>Asteroideae</taxon>
        <taxon>Anthemideae</taxon>
        <taxon>Anthemidinae</taxon>
        <taxon>Tanacetum</taxon>
    </lineage>
</organism>
<feature type="compositionally biased region" description="Basic and acidic residues" evidence="2">
    <location>
        <begin position="752"/>
        <end position="779"/>
    </location>
</feature>
<feature type="compositionally biased region" description="Pro residues" evidence="2">
    <location>
        <begin position="1080"/>
        <end position="1097"/>
    </location>
</feature>
<dbReference type="InterPro" id="IPR013103">
    <property type="entry name" value="RVT_2"/>
</dbReference>
<evidence type="ECO:0000256" key="1">
    <source>
        <dbReference type="SAM" id="Coils"/>
    </source>
</evidence>
<dbReference type="Pfam" id="PF13976">
    <property type="entry name" value="gag_pre-integrs"/>
    <property type="match status" value="1"/>
</dbReference>
<evidence type="ECO:0000259" key="3">
    <source>
        <dbReference type="Pfam" id="PF07727"/>
    </source>
</evidence>
<feature type="region of interest" description="Disordered" evidence="2">
    <location>
        <begin position="752"/>
        <end position="805"/>
    </location>
</feature>
<evidence type="ECO:0000259" key="5">
    <source>
        <dbReference type="Pfam" id="PF25597"/>
    </source>
</evidence>
<protein>
    <submittedName>
        <fullName evidence="6">Ribonuclease H-like domain-containing protein</fullName>
    </submittedName>
</protein>
<feature type="compositionally biased region" description="Basic and acidic residues" evidence="2">
    <location>
        <begin position="1019"/>
        <end position="1034"/>
    </location>
</feature>
<feature type="compositionally biased region" description="Pro residues" evidence="2">
    <location>
        <begin position="415"/>
        <end position="429"/>
    </location>
</feature>
<keyword evidence="1" id="KW-0175">Coiled coil</keyword>
<evidence type="ECO:0000256" key="2">
    <source>
        <dbReference type="SAM" id="MobiDB-lite"/>
    </source>
</evidence>
<feature type="region of interest" description="Disordered" evidence="2">
    <location>
        <begin position="537"/>
        <end position="561"/>
    </location>
</feature>
<feature type="compositionally biased region" description="Pro residues" evidence="2">
    <location>
        <begin position="1106"/>
        <end position="1119"/>
    </location>
</feature>
<feature type="coiled-coil region" evidence="1">
    <location>
        <begin position="299"/>
        <end position="326"/>
    </location>
</feature>
<feature type="region of interest" description="Disordered" evidence="2">
    <location>
        <begin position="389"/>
        <end position="443"/>
    </location>
</feature>
<dbReference type="AlphaFoldDB" id="A0A6L2NGM7"/>
<gene>
    <name evidence="6" type="ORF">Tci_057376</name>
</gene>
<evidence type="ECO:0000259" key="4">
    <source>
        <dbReference type="Pfam" id="PF13976"/>
    </source>
</evidence>
<name>A0A6L2NGM7_TANCI</name>
<dbReference type="Pfam" id="PF07727">
    <property type="entry name" value="RVT_2"/>
    <property type="match status" value="1"/>
</dbReference>
<reference evidence="6" key="1">
    <citation type="journal article" date="2019" name="Sci. Rep.">
        <title>Draft genome of Tanacetum cinerariifolium, the natural source of mosquito coil.</title>
        <authorList>
            <person name="Yamashiro T."/>
            <person name="Shiraishi A."/>
            <person name="Satake H."/>
            <person name="Nakayama K."/>
        </authorList>
    </citation>
    <scope>NUCLEOTIDE SEQUENCE</scope>
</reference>
<evidence type="ECO:0000313" key="6">
    <source>
        <dbReference type="EMBL" id="GEU85398.1"/>
    </source>
</evidence>
<dbReference type="EMBL" id="BKCJ010009099">
    <property type="protein sequence ID" value="GEU85398.1"/>
    <property type="molecule type" value="Genomic_DNA"/>
</dbReference>
<feature type="domain" description="Retroviral polymerase SH3-like" evidence="5">
    <location>
        <begin position="666"/>
        <end position="711"/>
    </location>
</feature>